<protein>
    <submittedName>
        <fullName evidence="1">Uncharacterized protein</fullName>
    </submittedName>
</protein>
<dbReference type="Proteomes" id="UP000289738">
    <property type="component" value="Chromosome A06"/>
</dbReference>
<sequence>MEMGPDMERRKGGFGDGDRLDRFCVSLKLVSLMLYIRREHEGKKKGKSSATWLNIGFFYFSGFQFWNGGDGVGVRERGKMRDAHHIVTVCRGVQASFNKRCNLDH</sequence>
<accession>A0A445CWE1</accession>
<dbReference type="EMBL" id="SDMP01000006">
    <property type="protein sequence ID" value="RYR55263.1"/>
    <property type="molecule type" value="Genomic_DNA"/>
</dbReference>
<evidence type="ECO:0000313" key="2">
    <source>
        <dbReference type="Proteomes" id="UP000289738"/>
    </source>
</evidence>
<name>A0A445CWE1_ARAHY</name>
<gene>
    <name evidence="1" type="ORF">Ahy_A06g030503</name>
</gene>
<comment type="caution">
    <text evidence="1">The sequence shown here is derived from an EMBL/GenBank/DDBJ whole genome shotgun (WGS) entry which is preliminary data.</text>
</comment>
<evidence type="ECO:0000313" key="1">
    <source>
        <dbReference type="EMBL" id="RYR55263.1"/>
    </source>
</evidence>
<reference evidence="1 2" key="1">
    <citation type="submission" date="2019-01" db="EMBL/GenBank/DDBJ databases">
        <title>Sequencing of cultivated peanut Arachis hypogaea provides insights into genome evolution and oil improvement.</title>
        <authorList>
            <person name="Chen X."/>
        </authorList>
    </citation>
    <scope>NUCLEOTIDE SEQUENCE [LARGE SCALE GENOMIC DNA]</scope>
    <source>
        <strain evidence="2">cv. Fuhuasheng</strain>
        <tissue evidence="1">Leaves</tissue>
    </source>
</reference>
<dbReference type="AlphaFoldDB" id="A0A445CWE1"/>
<proteinExistence type="predicted"/>
<keyword evidence="2" id="KW-1185">Reference proteome</keyword>
<organism evidence="1 2">
    <name type="scientific">Arachis hypogaea</name>
    <name type="common">Peanut</name>
    <dbReference type="NCBI Taxonomy" id="3818"/>
    <lineage>
        <taxon>Eukaryota</taxon>
        <taxon>Viridiplantae</taxon>
        <taxon>Streptophyta</taxon>
        <taxon>Embryophyta</taxon>
        <taxon>Tracheophyta</taxon>
        <taxon>Spermatophyta</taxon>
        <taxon>Magnoliopsida</taxon>
        <taxon>eudicotyledons</taxon>
        <taxon>Gunneridae</taxon>
        <taxon>Pentapetalae</taxon>
        <taxon>rosids</taxon>
        <taxon>fabids</taxon>
        <taxon>Fabales</taxon>
        <taxon>Fabaceae</taxon>
        <taxon>Papilionoideae</taxon>
        <taxon>50 kb inversion clade</taxon>
        <taxon>dalbergioids sensu lato</taxon>
        <taxon>Dalbergieae</taxon>
        <taxon>Pterocarpus clade</taxon>
        <taxon>Arachis</taxon>
    </lineage>
</organism>